<dbReference type="InterPro" id="IPR014824">
    <property type="entry name" value="Nfu/NifU_N"/>
</dbReference>
<evidence type="ECO:0000313" key="2">
    <source>
        <dbReference type="EMBL" id="SFG47034.1"/>
    </source>
</evidence>
<dbReference type="SUPFAM" id="SSF48371">
    <property type="entry name" value="ARM repeat"/>
    <property type="match status" value="1"/>
</dbReference>
<reference evidence="2 3" key="1">
    <citation type="submission" date="2016-10" db="EMBL/GenBank/DDBJ databases">
        <authorList>
            <person name="de Groot N.N."/>
        </authorList>
    </citation>
    <scope>NUCLEOTIDE SEQUENCE [LARGE SCALE GENOMIC DNA]</scope>
    <source>
        <strain evidence="2 3">DSM 44945</strain>
    </source>
</reference>
<dbReference type="Gene3D" id="1.25.10.10">
    <property type="entry name" value="Leucine-rich Repeat Variant"/>
    <property type="match status" value="1"/>
</dbReference>
<dbReference type="GO" id="GO:0016829">
    <property type="term" value="F:lyase activity"/>
    <property type="evidence" value="ECO:0007669"/>
    <property type="project" value="UniProtKB-KW"/>
</dbReference>
<dbReference type="InterPro" id="IPR004155">
    <property type="entry name" value="PBS_lyase_HEAT"/>
</dbReference>
<dbReference type="Pfam" id="PF08712">
    <property type="entry name" value="Nfu_N"/>
    <property type="match status" value="1"/>
</dbReference>
<dbReference type="InterPro" id="IPR016024">
    <property type="entry name" value="ARM-type_fold"/>
</dbReference>
<dbReference type="InterPro" id="IPR025989">
    <property type="entry name" value="Virulence_F_dom"/>
</dbReference>
<dbReference type="PANTHER" id="PTHR12697">
    <property type="entry name" value="PBS LYASE HEAT-LIKE PROTEIN"/>
    <property type="match status" value="1"/>
</dbReference>
<dbReference type="OrthoDB" id="420201at2"/>
<dbReference type="Gene3D" id="3.30.1370.70">
    <property type="entry name" value="Scaffold protein Nfu/NifU, N-terminal domain"/>
    <property type="match status" value="1"/>
</dbReference>
<dbReference type="Pfam" id="PF13646">
    <property type="entry name" value="HEAT_2"/>
    <property type="match status" value="1"/>
</dbReference>
<protein>
    <submittedName>
        <fullName evidence="2">PBS lyase HEAT-like repeat-containing protein</fullName>
    </submittedName>
</protein>
<dbReference type="AlphaFoldDB" id="A0A1I2S2C9"/>
<dbReference type="InterPro" id="IPR011989">
    <property type="entry name" value="ARM-like"/>
</dbReference>
<dbReference type="SUPFAM" id="SSF110836">
    <property type="entry name" value="Hypothetical protein SAV1430"/>
    <property type="match status" value="1"/>
</dbReference>
<keyword evidence="2" id="KW-0456">Lyase</keyword>
<gene>
    <name evidence="2" type="ORF">SAMN04488025_13711</name>
</gene>
<keyword evidence="3" id="KW-1185">Reference proteome</keyword>
<dbReference type="Pfam" id="PF13769">
    <property type="entry name" value="Virulence_fact"/>
    <property type="match status" value="1"/>
</dbReference>
<sequence>MKLVSIEPTPSPHTMKLNLDRRLPGDKGVTYTADNREEAPELLRRILEVPGVRSVFQVADFIAVDRHPKADWREILAAIKGIFGLEGEAGGAAPVQTGKGYGEVQVYVQMFRGIPMQIKLVAGVEEREERRYALPERFMKAAMKAQAAAENIVLERRWEERGVRYGDMDEIGETVAQEIDAAYDEERLNRLVEGALQGEDVQRMEAEEKLSSAEVARGLEASDWKKRFAALERMDPTMEDLPVLAKALEDPKASIRRLATVYLGMIGGKQVLPLLYRALKDSSAIVRRTAGDTLSDLGDPDAIGPMAEALKDPNKLVRWRAARFLYEVGDERALSALRAAQDDPEFEVDMQIKMAIARIESGEEASGTVWQQMTRSISGREKGKV</sequence>
<organism evidence="2 3">
    <name type="scientific">Planifilum fulgidum</name>
    <dbReference type="NCBI Taxonomy" id="201973"/>
    <lineage>
        <taxon>Bacteria</taxon>
        <taxon>Bacillati</taxon>
        <taxon>Bacillota</taxon>
        <taxon>Bacilli</taxon>
        <taxon>Bacillales</taxon>
        <taxon>Thermoactinomycetaceae</taxon>
        <taxon>Planifilum</taxon>
    </lineage>
</organism>
<dbReference type="GO" id="GO:0016491">
    <property type="term" value="F:oxidoreductase activity"/>
    <property type="evidence" value="ECO:0007669"/>
    <property type="project" value="TreeGrafter"/>
</dbReference>
<accession>A0A1I2S2C9</accession>
<evidence type="ECO:0000259" key="1">
    <source>
        <dbReference type="SMART" id="SM00932"/>
    </source>
</evidence>
<dbReference type="STRING" id="201973.SAMN04488025_13711"/>
<name>A0A1I2S2C9_9BACL</name>
<dbReference type="Proteomes" id="UP000198661">
    <property type="component" value="Unassembled WGS sequence"/>
</dbReference>
<evidence type="ECO:0000313" key="3">
    <source>
        <dbReference type="Proteomes" id="UP000198661"/>
    </source>
</evidence>
<feature type="domain" description="Scaffold protein Nfu/NifU N-terminal" evidence="1">
    <location>
        <begin position="4"/>
        <end position="90"/>
    </location>
</feature>
<dbReference type="EMBL" id="FOOK01000037">
    <property type="protein sequence ID" value="SFG47034.1"/>
    <property type="molecule type" value="Genomic_DNA"/>
</dbReference>
<dbReference type="SMART" id="SM00932">
    <property type="entry name" value="Nfu_N"/>
    <property type="match status" value="1"/>
</dbReference>
<dbReference type="SMART" id="SM00567">
    <property type="entry name" value="EZ_HEAT"/>
    <property type="match status" value="4"/>
</dbReference>
<dbReference type="RefSeq" id="WP_092040989.1">
    <property type="nucleotide sequence ID" value="NZ_FOOK01000037.1"/>
</dbReference>
<dbReference type="InterPro" id="IPR036498">
    <property type="entry name" value="Nfu/NifU_N_sf"/>
</dbReference>
<proteinExistence type="predicted"/>
<dbReference type="PANTHER" id="PTHR12697:SF37">
    <property type="entry name" value="CONSERVED VIRULENCE FACTOR C"/>
    <property type="match status" value="1"/>
</dbReference>